<keyword evidence="4" id="KW-0233">DNA recombination</keyword>
<dbReference type="InterPro" id="IPR002104">
    <property type="entry name" value="Integrase_catalytic"/>
</dbReference>
<dbReference type="SUPFAM" id="SSF56349">
    <property type="entry name" value="DNA breaking-rejoining enzymes"/>
    <property type="match status" value="1"/>
</dbReference>
<protein>
    <submittedName>
        <fullName evidence="6">Tyrosine-type recombinase/integrase</fullName>
    </submittedName>
</protein>
<dbReference type="EMBL" id="JAFMNX010000001">
    <property type="protein sequence ID" value="MBS9720246.1"/>
    <property type="molecule type" value="Genomic_DNA"/>
</dbReference>
<feature type="domain" description="Tyr recombinase" evidence="5">
    <location>
        <begin position="225"/>
        <end position="399"/>
    </location>
</feature>
<dbReference type="Gene3D" id="1.10.150.130">
    <property type="match status" value="1"/>
</dbReference>
<dbReference type="PANTHER" id="PTHR30629">
    <property type="entry name" value="PROPHAGE INTEGRASE"/>
    <property type="match status" value="1"/>
</dbReference>
<evidence type="ECO:0000256" key="1">
    <source>
        <dbReference type="ARBA" id="ARBA00008857"/>
    </source>
</evidence>
<evidence type="ECO:0000259" key="5">
    <source>
        <dbReference type="PROSITE" id="PS51898"/>
    </source>
</evidence>
<organism evidence="6 7">
    <name type="scientific">Tianweitania aestuarii</name>
    <dbReference type="NCBI Taxonomy" id="2814886"/>
    <lineage>
        <taxon>Bacteria</taxon>
        <taxon>Pseudomonadati</taxon>
        <taxon>Pseudomonadota</taxon>
        <taxon>Alphaproteobacteria</taxon>
        <taxon>Hyphomicrobiales</taxon>
        <taxon>Phyllobacteriaceae</taxon>
        <taxon>Tianweitania</taxon>
    </lineage>
</organism>
<dbReference type="PANTHER" id="PTHR30629:SF2">
    <property type="entry name" value="PROPHAGE INTEGRASE INTS-RELATED"/>
    <property type="match status" value="1"/>
</dbReference>
<dbReference type="InterPro" id="IPR010998">
    <property type="entry name" value="Integrase_recombinase_N"/>
</dbReference>
<keyword evidence="7" id="KW-1185">Reference proteome</keyword>
<evidence type="ECO:0000256" key="4">
    <source>
        <dbReference type="ARBA" id="ARBA00023172"/>
    </source>
</evidence>
<dbReference type="Gene3D" id="3.30.160.390">
    <property type="entry name" value="Integrase, DNA-binding domain"/>
    <property type="match status" value="1"/>
</dbReference>
<sequence>MPKLTKTIVDKSQPQDRQYTVWCSEQKGFGVSINPGGSKTYMVDYRTADGARRRMTIGKHGAITTDEARKLAIQTLGGIVLQKQDPLLERRTRRSSLTVADLIDDYFKAADAGLILGKGRKPKKASTLYIDRGRAERHIKPLLGKKLVIDLTRADITRLIRDVASGKTAKVEKTGRLRGKSVVEGGAGTATRTAGLLGGILTYAVSEGVIPTNPVHGVARPADGSRDRRLTADEYKALGKALEASDDEPWQVRAAIWLLAFTGCRRGEIASLKWSEVDRDGNVLRLGDTKTGASTRPLPTDAVNVLDGLTRAQDAVYVLPGSRDPSKPFGAIQKGIERIMKRAHLEGVTAHTLRHSFASVAADLDYSDSTIGAMLGHAGGTITSKYVHRLDSVLVAAANKVAGEVYRQMTGIEAKVLEMPRRA</sequence>
<gene>
    <name evidence="6" type="ORF">JYU29_06045</name>
</gene>
<proteinExistence type="inferred from homology"/>
<accession>A0ABS5RT60</accession>
<dbReference type="InterPro" id="IPR011010">
    <property type="entry name" value="DNA_brk_join_enz"/>
</dbReference>
<dbReference type="InterPro" id="IPR050808">
    <property type="entry name" value="Phage_Integrase"/>
</dbReference>
<dbReference type="Pfam" id="PF13356">
    <property type="entry name" value="Arm-DNA-bind_3"/>
    <property type="match status" value="1"/>
</dbReference>
<reference evidence="6 7" key="1">
    <citation type="submission" date="2021-03" db="EMBL/GenBank/DDBJ databases">
        <title>Tianweitania aestuarii sp. nov., isolated from a tidal flat.</title>
        <authorList>
            <person name="Park S."/>
            <person name="Yoon J.-H."/>
        </authorList>
    </citation>
    <scope>NUCLEOTIDE SEQUENCE [LARGE SCALE GENOMIC DNA]</scope>
    <source>
        <strain evidence="6 7">BSSL-BM11</strain>
    </source>
</reference>
<dbReference type="RefSeq" id="WP_213983796.1">
    <property type="nucleotide sequence ID" value="NZ_JAFMNX010000001.1"/>
</dbReference>
<evidence type="ECO:0000256" key="3">
    <source>
        <dbReference type="ARBA" id="ARBA00023125"/>
    </source>
</evidence>
<dbReference type="Proteomes" id="UP001297272">
    <property type="component" value="Unassembled WGS sequence"/>
</dbReference>
<dbReference type="InterPro" id="IPR038488">
    <property type="entry name" value="Integrase_DNA-bd_sf"/>
</dbReference>
<comment type="similarity">
    <text evidence="1">Belongs to the 'phage' integrase family.</text>
</comment>
<comment type="caution">
    <text evidence="6">The sequence shown here is derived from an EMBL/GenBank/DDBJ whole genome shotgun (WGS) entry which is preliminary data.</text>
</comment>
<dbReference type="Pfam" id="PF00589">
    <property type="entry name" value="Phage_integrase"/>
    <property type="match status" value="1"/>
</dbReference>
<dbReference type="Gene3D" id="1.10.443.10">
    <property type="entry name" value="Intergrase catalytic core"/>
    <property type="match status" value="1"/>
</dbReference>
<name>A0ABS5RT60_9HYPH</name>
<keyword evidence="2" id="KW-0229">DNA integration</keyword>
<dbReference type="InterPro" id="IPR013762">
    <property type="entry name" value="Integrase-like_cat_sf"/>
</dbReference>
<evidence type="ECO:0000256" key="2">
    <source>
        <dbReference type="ARBA" id="ARBA00022908"/>
    </source>
</evidence>
<dbReference type="InterPro" id="IPR025166">
    <property type="entry name" value="Integrase_DNA_bind_dom"/>
</dbReference>
<evidence type="ECO:0000313" key="6">
    <source>
        <dbReference type="EMBL" id="MBS9720246.1"/>
    </source>
</evidence>
<dbReference type="CDD" id="cd00796">
    <property type="entry name" value="INT_Rci_Hp1_C"/>
    <property type="match status" value="1"/>
</dbReference>
<dbReference type="PROSITE" id="PS51898">
    <property type="entry name" value="TYR_RECOMBINASE"/>
    <property type="match status" value="1"/>
</dbReference>
<keyword evidence="3" id="KW-0238">DNA-binding</keyword>
<evidence type="ECO:0000313" key="7">
    <source>
        <dbReference type="Proteomes" id="UP001297272"/>
    </source>
</evidence>